<dbReference type="Proteomes" id="UP000241890">
    <property type="component" value="Unassembled WGS sequence"/>
</dbReference>
<keyword evidence="5" id="KW-0966">Cell projection</keyword>
<dbReference type="InParanoid" id="A0A2R5GRE2"/>
<dbReference type="OrthoDB" id="272202at2759"/>
<evidence type="ECO:0000313" key="7">
    <source>
        <dbReference type="EMBL" id="GBG32879.1"/>
    </source>
</evidence>
<name>A0A2R5GRE2_9STRA</name>
<dbReference type="PANTHER" id="PTHR13159:SF0">
    <property type="entry name" value="RADIAL SPOKE HEAD 6 HOMOLOG A"/>
    <property type="match status" value="1"/>
</dbReference>
<evidence type="ECO:0000256" key="6">
    <source>
        <dbReference type="SAM" id="MobiDB-lite"/>
    </source>
</evidence>
<feature type="region of interest" description="Disordered" evidence="6">
    <location>
        <begin position="414"/>
        <end position="443"/>
    </location>
</feature>
<dbReference type="EMBL" id="BEYU01000134">
    <property type="protein sequence ID" value="GBG32879.1"/>
    <property type="molecule type" value="Genomic_DNA"/>
</dbReference>
<organism evidence="7 8">
    <name type="scientific">Hondaea fermentalgiana</name>
    <dbReference type="NCBI Taxonomy" id="2315210"/>
    <lineage>
        <taxon>Eukaryota</taxon>
        <taxon>Sar</taxon>
        <taxon>Stramenopiles</taxon>
        <taxon>Bigyra</taxon>
        <taxon>Labyrinthulomycetes</taxon>
        <taxon>Thraustochytrida</taxon>
        <taxon>Thraustochytriidae</taxon>
        <taxon>Hondaea</taxon>
    </lineage>
</organism>
<dbReference type="CDD" id="cd22963">
    <property type="entry name" value="DD_CrRSP4-like"/>
    <property type="match status" value="1"/>
</dbReference>
<dbReference type="InterPro" id="IPR006802">
    <property type="entry name" value="Radial_spoke"/>
</dbReference>
<dbReference type="PANTHER" id="PTHR13159">
    <property type="entry name" value="RADIAL SPOKEHEAD-RELATED"/>
    <property type="match status" value="1"/>
</dbReference>
<keyword evidence="4" id="KW-0206">Cytoskeleton</keyword>
<dbReference type="GO" id="GO:0035082">
    <property type="term" value="P:axoneme assembly"/>
    <property type="evidence" value="ECO:0007669"/>
    <property type="project" value="TreeGrafter"/>
</dbReference>
<dbReference type="GO" id="GO:0001534">
    <property type="term" value="C:radial spoke"/>
    <property type="evidence" value="ECO:0007669"/>
    <property type="project" value="InterPro"/>
</dbReference>
<sequence>MTDFEVAKAFLLKDQDGSNLFDHVADVLLKVISERPENALQVFEQLSASVKAGKLSGGVANEATQAQRELIMAHSKQLSKLYRDPEAPEAVEDDEGDEAKEAPEPEEPLPAPRADVLIDMDKEFAAWRAAGVHMAPQDSFKLQMSLARLAGADDSIQTLRLWGKLLGREGDYFVAEGTGGAAEEGDEDEEGVEPAEPEANKHTYWVCSYPGGPWTRLGSLRPEAVLCARQIKRFLTGNLDASVLGYPAFPGTERAYVRAIIALINEECAIAPKGYFAVSEDGDAVDVAEEFTMPAVADLLDASAWEAYGPAFSSLGRVRPVETEDAEGNTVSQPEGWELQWVRDALAEKWTARAYPRTLPDLKHAHAVLRSEAWPGAFAIASAASGAWSNVYVGYGFARADTLYTPPMPPALQKEYGGAQFKEQDDVIEDPTLGQDNNEEEDA</sequence>
<evidence type="ECO:0000313" key="8">
    <source>
        <dbReference type="Proteomes" id="UP000241890"/>
    </source>
</evidence>
<keyword evidence="2" id="KW-0963">Cytoplasm</keyword>
<feature type="compositionally biased region" description="Acidic residues" evidence="6">
    <location>
        <begin position="87"/>
        <end position="98"/>
    </location>
</feature>
<dbReference type="AlphaFoldDB" id="A0A2R5GRE2"/>
<evidence type="ECO:0000256" key="5">
    <source>
        <dbReference type="ARBA" id="ARBA00023273"/>
    </source>
</evidence>
<proteinExistence type="predicted"/>
<gene>
    <name evidence="7" type="ORF">FCC1311_091042</name>
</gene>
<protein>
    <submittedName>
        <fullName evidence="7">Radial spoke head protein 6-like A</fullName>
    </submittedName>
</protein>
<keyword evidence="3" id="KW-0969">Cilium</keyword>
<accession>A0A2R5GRE2</accession>
<comment type="caution">
    <text evidence="7">The sequence shown here is derived from an EMBL/GenBank/DDBJ whole genome shotgun (WGS) entry which is preliminary data.</text>
</comment>
<reference evidence="7 8" key="1">
    <citation type="submission" date="2017-12" db="EMBL/GenBank/DDBJ databases">
        <title>Sequencing, de novo assembly and annotation of complete genome of a new Thraustochytrid species, strain FCC1311.</title>
        <authorList>
            <person name="Sedici K."/>
            <person name="Godart F."/>
            <person name="Aiese Cigliano R."/>
            <person name="Sanseverino W."/>
            <person name="Barakat M."/>
            <person name="Ortet P."/>
            <person name="Marechal E."/>
            <person name="Cagnac O."/>
            <person name="Amato A."/>
        </authorList>
    </citation>
    <scope>NUCLEOTIDE SEQUENCE [LARGE SCALE GENOMIC DNA]</scope>
</reference>
<feature type="region of interest" description="Disordered" evidence="6">
    <location>
        <begin position="82"/>
        <end position="112"/>
    </location>
</feature>
<evidence type="ECO:0000256" key="3">
    <source>
        <dbReference type="ARBA" id="ARBA00023069"/>
    </source>
</evidence>
<dbReference type="Pfam" id="PF04712">
    <property type="entry name" value="Radial_spoke"/>
    <property type="match status" value="2"/>
</dbReference>
<keyword evidence="8" id="KW-1185">Reference proteome</keyword>
<evidence type="ECO:0000256" key="2">
    <source>
        <dbReference type="ARBA" id="ARBA00022490"/>
    </source>
</evidence>
<evidence type="ECO:0000256" key="1">
    <source>
        <dbReference type="ARBA" id="ARBA00004430"/>
    </source>
</evidence>
<dbReference type="GO" id="GO:0060294">
    <property type="term" value="P:cilium movement involved in cell motility"/>
    <property type="evidence" value="ECO:0007669"/>
    <property type="project" value="InterPro"/>
</dbReference>
<evidence type="ECO:0000256" key="4">
    <source>
        <dbReference type="ARBA" id="ARBA00023212"/>
    </source>
</evidence>
<comment type="subcellular location">
    <subcellularLocation>
        <location evidence="1">Cytoplasm</location>
        <location evidence="1">Cytoskeleton</location>
        <location evidence="1">Cilium axoneme</location>
    </subcellularLocation>
</comment>